<comment type="caution">
    <text evidence="1">The sequence shown here is derived from an EMBL/GenBank/DDBJ whole genome shotgun (WGS) entry which is preliminary data.</text>
</comment>
<evidence type="ECO:0000313" key="2">
    <source>
        <dbReference type="Proteomes" id="UP000766246"/>
    </source>
</evidence>
<sequence length="141" mass="16343">MNREYEAIQISVYIDAVYTILKEHNDMSIIQLSFYSYVVNKTRFLEKEIYTAKTKKDIVVKAISVISGDFEGFSNAMPFILKAIHIMNKSGLIKVEGNVIHLCNKEYKSINAKLSNFENKAINESKRWSDKRFIKEVLHCV</sequence>
<dbReference type="Proteomes" id="UP000766246">
    <property type="component" value="Unassembled WGS sequence"/>
</dbReference>
<reference evidence="1" key="1">
    <citation type="submission" date="2019-04" db="EMBL/GenBank/DDBJ databases">
        <title>Evolution of Biomass-Degrading Anaerobic Consortia Revealed by Metagenomics.</title>
        <authorList>
            <person name="Peng X."/>
        </authorList>
    </citation>
    <scope>NUCLEOTIDE SEQUENCE</scope>
    <source>
        <strain evidence="1">SIG311</strain>
    </source>
</reference>
<organism evidence="1 2">
    <name type="scientific">Pseudobutyrivibrio ruminis</name>
    <dbReference type="NCBI Taxonomy" id="46206"/>
    <lineage>
        <taxon>Bacteria</taxon>
        <taxon>Bacillati</taxon>
        <taxon>Bacillota</taxon>
        <taxon>Clostridia</taxon>
        <taxon>Lachnospirales</taxon>
        <taxon>Lachnospiraceae</taxon>
        <taxon>Pseudobutyrivibrio</taxon>
    </lineage>
</organism>
<name>A0A927UBS0_9FIRM</name>
<protein>
    <submittedName>
        <fullName evidence="1">Uncharacterized protein</fullName>
    </submittedName>
</protein>
<evidence type="ECO:0000313" key="1">
    <source>
        <dbReference type="EMBL" id="MBE5920872.1"/>
    </source>
</evidence>
<gene>
    <name evidence="1" type="ORF">E7272_13670</name>
</gene>
<accession>A0A927UBS0</accession>
<dbReference type="EMBL" id="SVER01000058">
    <property type="protein sequence ID" value="MBE5920872.1"/>
    <property type="molecule type" value="Genomic_DNA"/>
</dbReference>
<proteinExistence type="predicted"/>
<dbReference type="AlphaFoldDB" id="A0A927UBS0"/>